<dbReference type="STRING" id="329884.A0A4U0X5L3"/>
<sequence length="144" mass="15916">METDVSNAMAGLQLQQRNSESLMAQKHAQGQAQQQAQQQQYRYQQQHQPQNHQQTPPQARMMAQHEPLQAPMPQRPQQQPPPVASVQSPVSVPTTQHTTWQEGMPILFGGTSQAGAGAKANGAPQQQPVDGRWDPAQGVRFVPR</sequence>
<protein>
    <submittedName>
        <fullName evidence="2">Uncharacterized protein</fullName>
    </submittedName>
</protein>
<name>A0A4U0X5L3_9PEZI</name>
<dbReference type="Proteomes" id="UP000309340">
    <property type="component" value="Unassembled WGS sequence"/>
</dbReference>
<evidence type="ECO:0000313" key="2">
    <source>
        <dbReference type="EMBL" id="TKA71017.1"/>
    </source>
</evidence>
<feature type="region of interest" description="Disordered" evidence="1">
    <location>
        <begin position="1"/>
        <end position="144"/>
    </location>
</feature>
<dbReference type="AlphaFoldDB" id="A0A4U0X5L3"/>
<proteinExistence type="predicted"/>
<reference evidence="2 3" key="1">
    <citation type="submission" date="2017-03" db="EMBL/GenBank/DDBJ databases">
        <title>Genomes of endolithic fungi from Antarctica.</title>
        <authorList>
            <person name="Coleine C."/>
            <person name="Masonjones S."/>
            <person name="Stajich J.E."/>
        </authorList>
    </citation>
    <scope>NUCLEOTIDE SEQUENCE [LARGE SCALE GENOMIC DNA]</scope>
    <source>
        <strain evidence="2 3">CCFEE 5184</strain>
    </source>
</reference>
<dbReference type="EMBL" id="NAJQ01000371">
    <property type="protein sequence ID" value="TKA71017.1"/>
    <property type="molecule type" value="Genomic_DNA"/>
</dbReference>
<accession>A0A4U0X5L3</accession>
<feature type="compositionally biased region" description="Polar residues" evidence="1">
    <location>
        <begin position="13"/>
        <end position="22"/>
    </location>
</feature>
<evidence type="ECO:0000313" key="3">
    <source>
        <dbReference type="Proteomes" id="UP000309340"/>
    </source>
</evidence>
<organism evidence="2 3">
    <name type="scientific">Friedmanniomyces simplex</name>
    <dbReference type="NCBI Taxonomy" id="329884"/>
    <lineage>
        <taxon>Eukaryota</taxon>
        <taxon>Fungi</taxon>
        <taxon>Dikarya</taxon>
        <taxon>Ascomycota</taxon>
        <taxon>Pezizomycotina</taxon>
        <taxon>Dothideomycetes</taxon>
        <taxon>Dothideomycetidae</taxon>
        <taxon>Mycosphaerellales</taxon>
        <taxon>Teratosphaeriaceae</taxon>
        <taxon>Friedmanniomyces</taxon>
    </lineage>
</organism>
<gene>
    <name evidence="2" type="ORF">B0A55_06035</name>
</gene>
<comment type="caution">
    <text evidence="2">The sequence shown here is derived from an EMBL/GenBank/DDBJ whole genome shotgun (WGS) entry which is preliminary data.</text>
</comment>
<feature type="compositionally biased region" description="Low complexity" evidence="1">
    <location>
        <begin position="84"/>
        <end position="93"/>
    </location>
</feature>
<evidence type="ECO:0000256" key="1">
    <source>
        <dbReference type="SAM" id="MobiDB-lite"/>
    </source>
</evidence>
<feature type="compositionally biased region" description="Low complexity" evidence="1">
    <location>
        <begin position="67"/>
        <end position="77"/>
    </location>
</feature>
<keyword evidence="3" id="KW-1185">Reference proteome</keyword>
<feature type="compositionally biased region" description="Low complexity" evidence="1">
    <location>
        <begin position="24"/>
        <end position="59"/>
    </location>
</feature>